<feature type="domain" description="Endonuclease/exonuclease/phosphatase" evidence="2">
    <location>
        <begin position="153"/>
        <end position="264"/>
    </location>
</feature>
<feature type="region of interest" description="Disordered" evidence="1">
    <location>
        <begin position="24"/>
        <end position="142"/>
    </location>
</feature>
<dbReference type="GO" id="GO:0003824">
    <property type="term" value="F:catalytic activity"/>
    <property type="evidence" value="ECO:0007669"/>
    <property type="project" value="InterPro"/>
</dbReference>
<dbReference type="Gene3D" id="3.60.10.10">
    <property type="entry name" value="Endonuclease/exonuclease/phosphatase"/>
    <property type="match status" value="1"/>
</dbReference>
<dbReference type="Proteomes" id="UP001487740">
    <property type="component" value="Unassembled WGS sequence"/>
</dbReference>
<keyword evidence="4" id="KW-1185">Reference proteome</keyword>
<feature type="compositionally biased region" description="Pro residues" evidence="1">
    <location>
        <begin position="35"/>
        <end position="48"/>
    </location>
</feature>
<reference evidence="3 4" key="1">
    <citation type="submission" date="2023-03" db="EMBL/GenBank/DDBJ databases">
        <title>High-quality genome of Scylla paramamosain provides insights in environmental adaptation.</title>
        <authorList>
            <person name="Zhang L."/>
        </authorList>
    </citation>
    <scope>NUCLEOTIDE SEQUENCE [LARGE SCALE GENOMIC DNA]</scope>
    <source>
        <strain evidence="3">LZ_2023a</strain>
        <tissue evidence="3">Muscle</tissue>
    </source>
</reference>
<evidence type="ECO:0000313" key="4">
    <source>
        <dbReference type="Proteomes" id="UP001487740"/>
    </source>
</evidence>
<comment type="caution">
    <text evidence="3">The sequence shown here is derived from an EMBL/GenBank/DDBJ whole genome shotgun (WGS) entry which is preliminary data.</text>
</comment>
<gene>
    <name evidence="3" type="ORF">O3P69_006463</name>
</gene>
<proteinExistence type="predicted"/>
<sequence length="344" mass="37524">MAPDWWIPPFPSQLWSLLTNMTPCKASSRKRIHPPGDPPLPPPSPPAQSPSSPWPKRYVGTSKTSTCRPATNDNTSFTHGEVHDQPSQPKKAIITSAPHAHKPTPAAHSTTSRHTSWLTPGYSHPLPHQPAKVESGLPRGGSSQNYHGPELVVCYNADGIASYQELDHYLVSHLSLVILMGDFIGHHRCWDSALPIHLTNPTGKALFQLILDTPHLTLLSPPGLPTCYHPHTGVLSVLDLFLGDPAFTATSITTGPYMGSDHLLLLPSIPSDSLSSLPGFLLKWKLLPAGWNWLERTLSHPPDFSLSCKGYKTCTSPPIKNGADPLLDDAHKADVMAFHFTEKI</sequence>
<organism evidence="3 4">
    <name type="scientific">Scylla paramamosain</name>
    <name type="common">Mud crab</name>
    <dbReference type="NCBI Taxonomy" id="85552"/>
    <lineage>
        <taxon>Eukaryota</taxon>
        <taxon>Metazoa</taxon>
        <taxon>Ecdysozoa</taxon>
        <taxon>Arthropoda</taxon>
        <taxon>Crustacea</taxon>
        <taxon>Multicrustacea</taxon>
        <taxon>Malacostraca</taxon>
        <taxon>Eumalacostraca</taxon>
        <taxon>Eucarida</taxon>
        <taxon>Decapoda</taxon>
        <taxon>Pleocyemata</taxon>
        <taxon>Brachyura</taxon>
        <taxon>Eubrachyura</taxon>
        <taxon>Portunoidea</taxon>
        <taxon>Portunidae</taxon>
        <taxon>Portuninae</taxon>
        <taxon>Scylla</taxon>
    </lineage>
</organism>
<dbReference type="AlphaFoldDB" id="A0AAW0U3J7"/>
<dbReference type="EMBL" id="JARAKH010000019">
    <property type="protein sequence ID" value="KAK8394280.1"/>
    <property type="molecule type" value="Genomic_DNA"/>
</dbReference>
<dbReference type="InterPro" id="IPR036691">
    <property type="entry name" value="Endo/exonu/phosph_ase_sf"/>
</dbReference>
<accession>A0AAW0U3J7</accession>
<feature type="compositionally biased region" description="Low complexity" evidence="1">
    <location>
        <begin position="95"/>
        <end position="110"/>
    </location>
</feature>
<protein>
    <recommendedName>
        <fullName evidence="2">Endonuclease/exonuclease/phosphatase domain-containing protein</fullName>
    </recommendedName>
</protein>
<name>A0AAW0U3J7_SCYPA</name>
<dbReference type="SUPFAM" id="SSF56219">
    <property type="entry name" value="DNase I-like"/>
    <property type="match status" value="1"/>
</dbReference>
<dbReference type="Pfam" id="PF14529">
    <property type="entry name" value="Exo_endo_phos_2"/>
    <property type="match status" value="1"/>
</dbReference>
<evidence type="ECO:0000313" key="3">
    <source>
        <dbReference type="EMBL" id="KAK8394280.1"/>
    </source>
</evidence>
<evidence type="ECO:0000256" key="1">
    <source>
        <dbReference type="SAM" id="MobiDB-lite"/>
    </source>
</evidence>
<dbReference type="InterPro" id="IPR005135">
    <property type="entry name" value="Endo/exonuclease/phosphatase"/>
</dbReference>
<evidence type="ECO:0000259" key="2">
    <source>
        <dbReference type="Pfam" id="PF14529"/>
    </source>
</evidence>
<feature type="compositionally biased region" description="Polar residues" evidence="1">
    <location>
        <begin position="61"/>
        <end position="78"/>
    </location>
</feature>